<dbReference type="InterPro" id="IPR006448">
    <property type="entry name" value="Phage_term_ssu_P27"/>
</dbReference>
<protein>
    <submittedName>
        <fullName evidence="1">Terminase small subunit</fullName>
    </submittedName>
</protein>
<name>A0A4Y6E6Z0_9CAUD</name>
<proteinExistence type="predicted"/>
<dbReference type="Proteomes" id="UP000317085">
    <property type="component" value="Segment"/>
</dbReference>
<sequence>MSDTPNIRARKAWSASAKRTFRELIDANPGIEKDKLSAVYTACDLISEADKMQSVIDADGYTVEGSMGQKVAHPLVAEVRQYRRASLDALKLAGIDARGSSASAAGAALVAKRWNSRPANVTPLKRASSAPF</sequence>
<accession>A0A4Y6E6Z0</accession>
<dbReference type="EMBL" id="MK880124">
    <property type="protein sequence ID" value="QDF14175.1"/>
    <property type="molecule type" value="Genomic_DNA"/>
</dbReference>
<gene>
    <name evidence="1" type="primary">1</name>
    <name evidence="1" type="ORF">SEA_IAMGROOT_1</name>
</gene>
<evidence type="ECO:0000313" key="1">
    <source>
        <dbReference type="EMBL" id="QDF14175.1"/>
    </source>
</evidence>
<organism evidence="1 2">
    <name type="scientific">Microbacterium phage IAmGroot</name>
    <dbReference type="NCBI Taxonomy" id="2588486"/>
    <lineage>
        <taxon>Viruses</taxon>
        <taxon>Duplodnaviria</taxon>
        <taxon>Heunggongvirae</taxon>
        <taxon>Uroviricota</taxon>
        <taxon>Caudoviricetes</taxon>
        <taxon>Casidaviridae</taxon>
        <taxon>Gardenstatevirus</taxon>
        <taxon>Gardenstatevirus iamgroot</taxon>
    </lineage>
</organism>
<reference evidence="2" key="1">
    <citation type="submission" date="2019-05" db="EMBL/GenBank/DDBJ databases">
        <authorList>
            <person name="Matney K."/>
            <person name="Lacafta O."/>
            <person name="Ahmed J."/>
            <person name="Anderson S."/>
            <person name="Assadpour T."/>
            <person name="Espinosa K."/>
            <person name="Gadsden T."/>
            <person name="Graham A."/>
            <person name="Hajjar W."/>
            <person name="Howard T."/>
            <person name="Matsen K."/>
            <person name="Osu J."/>
            <person name="Rup E."/>
            <person name="Sang H."/>
            <person name="Wadi S."/>
            <person name="McNeal J."/>
            <person name="Temple L."/>
        </authorList>
    </citation>
    <scope>NUCLEOTIDE SEQUENCE [LARGE SCALE GENOMIC DNA]</scope>
</reference>
<evidence type="ECO:0000313" key="2">
    <source>
        <dbReference type="Proteomes" id="UP000317085"/>
    </source>
</evidence>
<dbReference type="Pfam" id="PF05119">
    <property type="entry name" value="Terminase_4"/>
    <property type="match status" value="1"/>
</dbReference>
<keyword evidence="2" id="KW-1185">Reference proteome</keyword>